<dbReference type="Gene3D" id="2.60.40.420">
    <property type="entry name" value="Cupredoxins - blue copper proteins"/>
    <property type="match status" value="1"/>
</dbReference>
<keyword evidence="13 15" id="KW-0472">Membrane</keyword>
<evidence type="ECO:0000313" key="20">
    <source>
        <dbReference type="EMBL" id="BBA25587.1"/>
    </source>
</evidence>
<comment type="catalytic activity">
    <reaction evidence="14">
        <text>4 Fe(II)-[cytochrome c] + O2 + 8 H(+)(in) = 4 Fe(III)-[cytochrome c] + 2 H2O + 4 H(+)(out)</text>
        <dbReference type="Rhea" id="RHEA:11436"/>
        <dbReference type="Rhea" id="RHEA-COMP:10350"/>
        <dbReference type="Rhea" id="RHEA-COMP:14399"/>
        <dbReference type="ChEBI" id="CHEBI:15377"/>
        <dbReference type="ChEBI" id="CHEBI:15378"/>
        <dbReference type="ChEBI" id="CHEBI:15379"/>
        <dbReference type="ChEBI" id="CHEBI:29033"/>
        <dbReference type="ChEBI" id="CHEBI:29034"/>
        <dbReference type="EC" id="7.1.1.9"/>
    </reaction>
    <physiologicalReaction direction="left-to-right" evidence="14">
        <dbReference type="Rhea" id="RHEA:11437"/>
    </physiologicalReaction>
</comment>
<evidence type="ECO:0000256" key="11">
    <source>
        <dbReference type="ARBA" id="ARBA00022989"/>
    </source>
</evidence>
<keyword evidence="4 15" id="KW-0813">Transport</keyword>
<geneLocation type="mitochondrion" evidence="20"/>
<comment type="function">
    <text evidence="15">Component of the cytochrome c oxidase, the last enzyme in the mitochondrial electron transport chain which drives oxidative phosphorylation. The respiratory chain contains 3 multisubunit complexes succinate dehydrogenase (complex II, CII), ubiquinol-cytochrome c oxidoreductase (cytochrome b-c1 complex, complex III, CIII) and cytochrome c oxidase (complex IV, CIV), that cooperate to transfer electrons derived from NADH and succinate to molecular oxygen, creating an electrochemical gradient over the inner membrane that drives transmembrane transport and the ATP synthase. Cytochrome c oxidase is the component of the respiratory chain that catalyzes the reduction of oxygen to water. Electrons originating from reduced cytochrome c in the intermembrane space (IMS) are transferred via the dinuclear copper A center (CU(A)) of subunit 2 and heme A of subunit 1 to the active site in subunit 1, a binuclear center (BNC) formed by heme A3 and copper B (CU(B)). The BNC reduces molecular oxygen to 2 water molecules using 4 electrons from cytochrome c in the IMS and 4 protons from the mitochondrial matrix.</text>
</comment>
<dbReference type="InterPro" id="IPR001505">
    <property type="entry name" value="Copper_CuA"/>
</dbReference>
<dbReference type="PROSITE" id="PS00078">
    <property type="entry name" value="COX2"/>
    <property type="match status" value="1"/>
</dbReference>
<evidence type="ECO:0000256" key="7">
    <source>
        <dbReference type="ARBA" id="ARBA00022723"/>
    </source>
</evidence>
<keyword evidence="10 15" id="KW-0249">Electron transport</keyword>
<evidence type="ECO:0000256" key="2">
    <source>
        <dbReference type="ARBA" id="ARBA00007866"/>
    </source>
</evidence>
<dbReference type="EMBL" id="AP014549">
    <property type="protein sequence ID" value="BBA25587.1"/>
    <property type="molecule type" value="Genomic_DNA"/>
</dbReference>
<dbReference type="InterPro" id="IPR008972">
    <property type="entry name" value="Cupredoxin"/>
</dbReference>
<evidence type="ECO:0000256" key="9">
    <source>
        <dbReference type="ARBA" id="ARBA00022967"/>
    </source>
</evidence>
<dbReference type="PANTHER" id="PTHR22888">
    <property type="entry name" value="CYTOCHROME C OXIDASE, SUBUNIT II"/>
    <property type="match status" value="1"/>
</dbReference>
<dbReference type="Pfam" id="PF02790">
    <property type="entry name" value="COX2_TM"/>
    <property type="match status" value="1"/>
</dbReference>
<keyword evidence="11 17" id="KW-1133">Transmembrane helix</keyword>
<feature type="compositionally biased region" description="Gly residues" evidence="16">
    <location>
        <begin position="208"/>
        <end position="220"/>
    </location>
</feature>
<keyword evidence="6 15" id="KW-0812">Transmembrane</keyword>
<dbReference type="PANTHER" id="PTHR22888:SF9">
    <property type="entry name" value="CYTOCHROME C OXIDASE SUBUNIT 2"/>
    <property type="match status" value="1"/>
</dbReference>
<evidence type="ECO:0000256" key="17">
    <source>
        <dbReference type="SAM" id="Phobius"/>
    </source>
</evidence>
<organism evidence="20">
    <name type="scientific">Calyptogena fausta</name>
    <dbReference type="NCBI Taxonomy" id="43209"/>
    <lineage>
        <taxon>Eukaryota</taxon>
        <taxon>Metazoa</taxon>
        <taxon>Spiralia</taxon>
        <taxon>Lophotrochozoa</taxon>
        <taxon>Mollusca</taxon>
        <taxon>Bivalvia</taxon>
        <taxon>Autobranchia</taxon>
        <taxon>Heteroconchia</taxon>
        <taxon>Euheterodonta</taxon>
        <taxon>Imparidentia</taxon>
        <taxon>Neoheterodontei</taxon>
        <taxon>Venerida</taxon>
        <taxon>Glossoidea</taxon>
        <taxon>Vesicomyidae</taxon>
        <taxon>Calyptogena</taxon>
    </lineage>
</organism>
<accession>A0A3G9DBA9</accession>
<feature type="transmembrane region" description="Helical" evidence="17">
    <location>
        <begin position="20"/>
        <end position="47"/>
    </location>
</feature>
<feature type="domain" description="Cytochrome oxidase subunit II transmembrane region profile" evidence="19">
    <location>
        <begin position="1"/>
        <end position="96"/>
    </location>
</feature>
<keyword evidence="9" id="KW-1278">Translocase</keyword>
<dbReference type="InterPro" id="IPR002429">
    <property type="entry name" value="CcO_II-like_C"/>
</dbReference>
<name>A0A3G9DBA9_9BIVA</name>
<feature type="region of interest" description="Disordered" evidence="16">
    <location>
        <begin position="193"/>
        <end position="239"/>
    </location>
</feature>
<dbReference type="PROSITE" id="PS50857">
    <property type="entry name" value="COX2_CUA"/>
    <property type="match status" value="1"/>
</dbReference>
<evidence type="ECO:0000256" key="14">
    <source>
        <dbReference type="ARBA" id="ARBA00049512"/>
    </source>
</evidence>
<evidence type="ECO:0000256" key="5">
    <source>
        <dbReference type="ARBA" id="ARBA00022660"/>
    </source>
</evidence>
<dbReference type="GO" id="GO:0042773">
    <property type="term" value="P:ATP synthesis coupled electron transport"/>
    <property type="evidence" value="ECO:0007669"/>
    <property type="project" value="TreeGrafter"/>
</dbReference>
<evidence type="ECO:0000256" key="6">
    <source>
        <dbReference type="ARBA" id="ARBA00022692"/>
    </source>
</evidence>
<dbReference type="GO" id="GO:0005743">
    <property type="term" value="C:mitochondrial inner membrane"/>
    <property type="evidence" value="ECO:0007669"/>
    <property type="project" value="UniProtKB-SubCell"/>
</dbReference>
<keyword evidence="12 15" id="KW-0186">Copper</keyword>
<dbReference type="GO" id="GO:0004129">
    <property type="term" value="F:cytochrome-c oxidase activity"/>
    <property type="evidence" value="ECO:0007669"/>
    <property type="project" value="UniProtKB-EC"/>
</dbReference>
<dbReference type="Gene3D" id="1.10.287.90">
    <property type="match status" value="1"/>
</dbReference>
<keyword evidence="5 15" id="KW-0679">Respiratory chain</keyword>
<evidence type="ECO:0000256" key="16">
    <source>
        <dbReference type="SAM" id="MobiDB-lite"/>
    </source>
</evidence>
<dbReference type="SUPFAM" id="SSF49503">
    <property type="entry name" value="Cupredoxins"/>
    <property type="match status" value="1"/>
</dbReference>
<comment type="subcellular location">
    <subcellularLocation>
        <location evidence="1">Membrane</location>
        <topology evidence="1">Multi-pass membrane protein</topology>
    </subcellularLocation>
    <subcellularLocation>
        <location evidence="15">Mitochondrion inner membrane</location>
        <topology evidence="15">Multi-pass membrane protein</topology>
    </subcellularLocation>
</comment>
<keyword evidence="7 15" id="KW-0479">Metal-binding</keyword>
<protein>
    <recommendedName>
        <fullName evidence="3 15">Cytochrome c oxidase subunit 2</fullName>
    </recommendedName>
</protein>
<evidence type="ECO:0000259" key="18">
    <source>
        <dbReference type="PROSITE" id="PS50857"/>
    </source>
</evidence>
<keyword evidence="8" id="KW-0460">Magnesium</keyword>
<evidence type="ECO:0000259" key="19">
    <source>
        <dbReference type="PROSITE" id="PS50999"/>
    </source>
</evidence>
<evidence type="ECO:0000256" key="15">
    <source>
        <dbReference type="RuleBase" id="RU000457"/>
    </source>
</evidence>
<evidence type="ECO:0000256" key="12">
    <source>
        <dbReference type="ARBA" id="ARBA00023008"/>
    </source>
</evidence>
<keyword evidence="15" id="KW-0999">Mitochondrion inner membrane</keyword>
<comment type="similarity">
    <text evidence="2 15">Belongs to the cytochrome c oxidase subunit 2 family.</text>
</comment>
<dbReference type="InterPro" id="IPR045187">
    <property type="entry name" value="CcO_II"/>
</dbReference>
<comment type="cofactor">
    <cofactor evidence="15">
        <name>Cu cation</name>
        <dbReference type="ChEBI" id="CHEBI:23378"/>
    </cofactor>
    <text evidence="15">Binds a copper A center.</text>
</comment>
<evidence type="ECO:0000256" key="13">
    <source>
        <dbReference type="ARBA" id="ARBA00023136"/>
    </source>
</evidence>
<evidence type="ECO:0000256" key="1">
    <source>
        <dbReference type="ARBA" id="ARBA00004141"/>
    </source>
</evidence>
<dbReference type="InterPro" id="IPR011759">
    <property type="entry name" value="Cyt_c_oxidase_su2_TM_dom"/>
</dbReference>
<dbReference type="SUPFAM" id="SSF81464">
    <property type="entry name" value="Cytochrome c oxidase subunit II-like, transmembrane region"/>
    <property type="match status" value="1"/>
</dbReference>
<evidence type="ECO:0000256" key="10">
    <source>
        <dbReference type="ARBA" id="ARBA00022982"/>
    </source>
</evidence>
<reference evidence="20" key="1">
    <citation type="journal article" date="2017" name="Genome Biol Evol evx166">
        <title>Ancient occasional host switching of maternally transmitted bacterial symbionts of chemosynthetic vesicomyid clams.</title>
        <authorList>
            <person name="Ozawa G."/>
            <person name="Shimamura S."/>
            <person name="Takaki Y."/>
            <person name="Takishita K."/>
            <person name="Ikuta T."/>
            <person name="Barry J.P."/>
            <person name="Maruyama T."/>
            <person name="Fujikura K."/>
            <person name="Yoshida T."/>
        </authorList>
    </citation>
    <scope>NUCLEOTIDE SEQUENCE</scope>
</reference>
<evidence type="ECO:0000256" key="4">
    <source>
        <dbReference type="ARBA" id="ARBA00022448"/>
    </source>
</evidence>
<gene>
    <name evidence="20" type="primary">COX2</name>
</gene>
<feature type="domain" description="Cytochrome oxidase subunit II copper A binding" evidence="18">
    <location>
        <begin position="349"/>
        <end position="473"/>
    </location>
</feature>
<proteinExistence type="inferred from homology"/>
<evidence type="ECO:0000256" key="3">
    <source>
        <dbReference type="ARBA" id="ARBA00015946"/>
    </source>
</evidence>
<keyword evidence="15 20" id="KW-0496">Mitochondrion</keyword>
<dbReference type="Pfam" id="PF00116">
    <property type="entry name" value="COX2"/>
    <property type="match status" value="1"/>
</dbReference>
<feature type="transmembrane region" description="Helical" evidence="17">
    <location>
        <begin position="68"/>
        <end position="91"/>
    </location>
</feature>
<dbReference type="PRINTS" id="PR01166">
    <property type="entry name" value="CYCOXIDASEII"/>
</dbReference>
<dbReference type="PROSITE" id="PS50999">
    <property type="entry name" value="COX2_TM"/>
    <property type="match status" value="1"/>
</dbReference>
<dbReference type="InterPro" id="IPR036257">
    <property type="entry name" value="Cyt_c_oxidase_su2_TM_sf"/>
</dbReference>
<evidence type="ECO:0000256" key="8">
    <source>
        <dbReference type="ARBA" id="ARBA00022842"/>
    </source>
</evidence>
<dbReference type="AlphaFoldDB" id="A0A3G9DBA9"/>
<sequence>MGSWEKFWFYDMNTVVGQELILYNDLVMVVATAVLVVVGWFMFLFLNSRSFFGGKMNKYVFHNELLEIMWTMVPAFMLCFLGYVSLMNLYIMEVGDHVVYGMKVTAHQWYWEYSYLVDFIKKLEEDLLWLGCWVNRVVGEFAWDYDFASEMKKLSKKVVMSGEGCFTLGFCEHKGDPGNKSWGVWEGISEADGPGVLGDDEGDQPNNGPGGDGPNIGLGGNNQNNGVGGNLMSTEQEDKEMDGEGCLGATVVEVSGLGAEGDASNYEELLKILNGVLQFDSGESMLGDVESHLDGEGYHVGSWDWEEDVVGEGFLGVNTNNSGVGSMLMFFYSGVNSLEKWSGWWGKLCSWIPHVFLSCKWNYSYEVYEIFNNFMLSLGSFRGFTVTDACYLMSAVKNELLISTMDVMHSWGVGSLGVKCDAVPGRVNSLGISPLRSGVFYGNCYELCGEGHSMMPISVAVMSSNDVDLVLKQGVLLTSDCVLTLEEAVPK</sequence>
<dbReference type="GO" id="GO:0005507">
    <property type="term" value="F:copper ion binding"/>
    <property type="evidence" value="ECO:0007669"/>
    <property type="project" value="InterPro"/>
</dbReference>